<keyword evidence="2" id="KW-0802">TPR repeat</keyword>
<dbReference type="EMBL" id="CAXAMN010021773">
    <property type="protein sequence ID" value="CAK9063230.1"/>
    <property type="molecule type" value="Genomic_DNA"/>
</dbReference>
<accession>A0ABP0NH97</accession>
<dbReference type="Proteomes" id="UP001642484">
    <property type="component" value="Unassembled WGS sequence"/>
</dbReference>
<organism evidence="3 5">
    <name type="scientific">Durusdinium trenchii</name>
    <dbReference type="NCBI Taxonomy" id="1381693"/>
    <lineage>
        <taxon>Eukaryota</taxon>
        <taxon>Sar</taxon>
        <taxon>Alveolata</taxon>
        <taxon>Dinophyceae</taxon>
        <taxon>Suessiales</taxon>
        <taxon>Symbiodiniaceae</taxon>
        <taxon>Durusdinium</taxon>
    </lineage>
</organism>
<name>A0ABP0NH97_9DINO</name>
<dbReference type="InterPro" id="IPR019734">
    <property type="entry name" value="TPR_rpt"/>
</dbReference>
<dbReference type="Gene3D" id="1.25.40.10">
    <property type="entry name" value="Tetratricopeptide repeat domain"/>
    <property type="match status" value="1"/>
</dbReference>
<keyword evidence="1" id="KW-0677">Repeat</keyword>
<dbReference type="SUPFAM" id="SSF48452">
    <property type="entry name" value="TPR-like"/>
    <property type="match status" value="1"/>
</dbReference>
<protein>
    <submittedName>
        <fullName evidence="3">Uncharacterized protein</fullName>
    </submittedName>
</protein>
<keyword evidence="5" id="KW-1185">Reference proteome</keyword>
<dbReference type="SMART" id="SM00028">
    <property type="entry name" value="TPR"/>
    <property type="match status" value="3"/>
</dbReference>
<evidence type="ECO:0000256" key="2">
    <source>
        <dbReference type="ARBA" id="ARBA00022803"/>
    </source>
</evidence>
<reference evidence="3 5" key="1">
    <citation type="submission" date="2024-02" db="EMBL/GenBank/DDBJ databases">
        <authorList>
            <person name="Chen Y."/>
            <person name="Shah S."/>
            <person name="Dougan E. K."/>
            <person name="Thang M."/>
            <person name="Chan C."/>
        </authorList>
    </citation>
    <scope>NUCLEOTIDE SEQUENCE [LARGE SCALE GENOMIC DNA]</scope>
</reference>
<evidence type="ECO:0000313" key="3">
    <source>
        <dbReference type="EMBL" id="CAK9062986.1"/>
    </source>
</evidence>
<dbReference type="PANTHER" id="PTHR45831:SF2">
    <property type="entry name" value="LD24721P"/>
    <property type="match status" value="1"/>
</dbReference>
<proteinExistence type="predicted"/>
<gene>
    <name evidence="3" type="ORF">CCMP2556_LOCUS30980</name>
    <name evidence="4" type="ORF">CCMP2556_LOCUS31082</name>
</gene>
<dbReference type="InterPro" id="IPR047150">
    <property type="entry name" value="SGT"/>
</dbReference>
<comment type="caution">
    <text evidence="3">The sequence shown here is derived from an EMBL/GenBank/DDBJ whole genome shotgun (WGS) entry which is preliminary data.</text>
</comment>
<dbReference type="InterPro" id="IPR011990">
    <property type="entry name" value="TPR-like_helical_dom_sf"/>
</dbReference>
<dbReference type="EMBL" id="CAXAMN010021751">
    <property type="protein sequence ID" value="CAK9062986.1"/>
    <property type="molecule type" value="Genomic_DNA"/>
</dbReference>
<evidence type="ECO:0000313" key="5">
    <source>
        <dbReference type="Proteomes" id="UP001642484"/>
    </source>
</evidence>
<evidence type="ECO:0000313" key="4">
    <source>
        <dbReference type="EMBL" id="CAK9063230.1"/>
    </source>
</evidence>
<dbReference type="PANTHER" id="PTHR45831">
    <property type="entry name" value="LD24721P"/>
    <property type="match status" value="1"/>
</dbReference>
<evidence type="ECO:0000256" key="1">
    <source>
        <dbReference type="ARBA" id="ARBA00022737"/>
    </source>
</evidence>
<sequence>MAERIVQLKEEGNGEFKAKNTRRALELYSEAIALFESPGGEVDRGAQHRLRAEVLGNRCRCFMLLGRYGEALEDAKQATCVDASYTKGFYRLALCQKELSDLAGAWESATKAAALDPESAEIRALQETIHQLEGGG</sequence>